<proteinExistence type="predicted"/>
<evidence type="ECO:0000313" key="3">
    <source>
        <dbReference type="Proteomes" id="UP001359886"/>
    </source>
</evidence>
<keyword evidence="3" id="KW-1185">Reference proteome</keyword>
<accession>A0AAW9RCJ0</accession>
<evidence type="ECO:0000256" key="1">
    <source>
        <dbReference type="SAM" id="Phobius"/>
    </source>
</evidence>
<keyword evidence="1" id="KW-0812">Transmembrane</keyword>
<dbReference type="RefSeq" id="WP_354696897.1">
    <property type="nucleotide sequence ID" value="NZ_JAZHOG010000015.1"/>
</dbReference>
<dbReference type="SUPFAM" id="SSF48452">
    <property type="entry name" value="TPR-like"/>
    <property type="match status" value="1"/>
</dbReference>
<dbReference type="PANTHER" id="PTHR12558">
    <property type="entry name" value="CELL DIVISION CYCLE 16,23,27"/>
    <property type="match status" value="1"/>
</dbReference>
<keyword evidence="1" id="KW-1133">Transmembrane helix</keyword>
<dbReference type="AlphaFoldDB" id="A0AAW9RCJ0"/>
<dbReference type="Gene3D" id="3.40.50.10070">
    <property type="entry name" value="TolB, N-terminal domain"/>
    <property type="match status" value="1"/>
</dbReference>
<protein>
    <recommendedName>
        <fullName evidence="4">Tetratricopeptide repeat protein</fullName>
    </recommendedName>
</protein>
<gene>
    <name evidence="2" type="ORF">V3330_18250</name>
</gene>
<dbReference type="Gene3D" id="1.25.40.10">
    <property type="entry name" value="Tetratricopeptide repeat domain"/>
    <property type="match status" value="1"/>
</dbReference>
<dbReference type="EMBL" id="JAZHOG010000015">
    <property type="protein sequence ID" value="MEJ8569575.1"/>
    <property type="molecule type" value="Genomic_DNA"/>
</dbReference>
<feature type="transmembrane region" description="Helical" evidence="1">
    <location>
        <begin position="49"/>
        <end position="72"/>
    </location>
</feature>
<dbReference type="InterPro" id="IPR011990">
    <property type="entry name" value="TPR-like_helical_dom_sf"/>
</dbReference>
<comment type="caution">
    <text evidence="2">The sequence shown here is derived from an EMBL/GenBank/DDBJ whole genome shotgun (WGS) entry which is preliminary data.</text>
</comment>
<evidence type="ECO:0000313" key="2">
    <source>
        <dbReference type="EMBL" id="MEJ8569575.1"/>
    </source>
</evidence>
<dbReference type="Proteomes" id="UP001359886">
    <property type="component" value="Unassembled WGS sequence"/>
</dbReference>
<dbReference type="PANTHER" id="PTHR12558:SF33">
    <property type="entry name" value="BLL7664 PROTEIN"/>
    <property type="match status" value="1"/>
</dbReference>
<sequence>MNRAGNTGGFLEELKRRNVFRVAVAYLVSAWLLLQVADIVLENIAAPDWVIQVFMLGLGMGLPIALIFAWAFELTPEGIKREKDVDRSQSITHKTGRKLDFTIIGILAVAVLVLLIDRFRGPVEPASPEPVTIAEETEAPAPSEPSIAVLPFVNMSSDPEQEYFSDGISEEILNALARVRELKVAGRTSSFAFKGKDQDLRQIGETLGVEHILEGSVRKSGATVRITAQLIQVDDGFHLWSDTYDRELTNVFEIQDEIATAILDQLKAHLIGLDSAPAPGAAQRTDPVVYEQYLLAKQRIYERKRLSIESAVALLDKAIAKDPAYAPAYAQRGIAALLLSEYNYGDTKQAEAEIQARLYLDKALQLDPELAEGWSAMGLYHINRPGESPQGIEALQKALAINPNLIDASNWLQIAYGNIGDNARALQILEGMVERDPLYPPGFGNAVNIYNVFGLHEKSLALLDRIRPFLPGDPQLLQSEANTWMAMGQPSKAIPLLEAALETQSSDAVMRQFFGWGLLATGQYERVLVEGHPWHKAFALNTLERPEEALMIGRKQASEGEVSTLINTLNRTSQHRLLIEFIESRWPDLAAFEAEYPDGGTGFGEMIAIARAYSLAGNQSRFDDAMARVRAAHEKSLKQGVKVNYFLANHARFLALAGDERQAIDTFSEAVEAGWIFAIRPESVWPEMQTLAGDPAYEAVLTRMVDSANTERAALGLEPIST</sequence>
<organism evidence="2 3">
    <name type="scientific">Elongatibacter sediminis</name>
    <dbReference type="NCBI Taxonomy" id="3119006"/>
    <lineage>
        <taxon>Bacteria</taxon>
        <taxon>Pseudomonadati</taxon>
        <taxon>Pseudomonadota</taxon>
        <taxon>Gammaproteobacteria</taxon>
        <taxon>Chromatiales</taxon>
        <taxon>Wenzhouxiangellaceae</taxon>
        <taxon>Elongatibacter</taxon>
    </lineage>
</organism>
<feature type="transmembrane region" description="Helical" evidence="1">
    <location>
        <begin position="99"/>
        <end position="116"/>
    </location>
</feature>
<feature type="transmembrane region" description="Helical" evidence="1">
    <location>
        <begin position="20"/>
        <end position="37"/>
    </location>
</feature>
<keyword evidence="1" id="KW-0472">Membrane</keyword>
<dbReference type="SMART" id="SM00028">
    <property type="entry name" value="TPR"/>
    <property type="match status" value="3"/>
</dbReference>
<dbReference type="InterPro" id="IPR019734">
    <property type="entry name" value="TPR_rpt"/>
</dbReference>
<reference evidence="2 3" key="1">
    <citation type="submission" date="2024-02" db="EMBL/GenBank/DDBJ databases">
        <title>A novel Wenzhouxiangellaceae bacterium, isolated from coastal sediments.</title>
        <authorList>
            <person name="Du Z.-J."/>
            <person name="Ye Y.-Q."/>
            <person name="Zhang X.-Y."/>
        </authorList>
    </citation>
    <scope>NUCLEOTIDE SEQUENCE [LARGE SCALE GENOMIC DNA]</scope>
    <source>
        <strain evidence="2 3">CH-27</strain>
    </source>
</reference>
<name>A0AAW9RCJ0_9GAMM</name>
<evidence type="ECO:0008006" key="4">
    <source>
        <dbReference type="Google" id="ProtNLM"/>
    </source>
</evidence>